<geneLocation type="plasmid" evidence="2">
    <name>pDson02</name>
</geneLocation>
<dbReference type="PANTHER" id="PTHR12110:SF41">
    <property type="entry name" value="INOSOSE DEHYDRATASE"/>
    <property type="match status" value="1"/>
</dbReference>
<name>A0AAU7UFK2_9DEIO</name>
<proteinExistence type="predicted"/>
<dbReference type="InterPro" id="IPR036237">
    <property type="entry name" value="Xyl_isomerase-like_sf"/>
</dbReference>
<evidence type="ECO:0000259" key="1">
    <source>
        <dbReference type="Pfam" id="PF01261"/>
    </source>
</evidence>
<dbReference type="Gene3D" id="3.20.20.150">
    <property type="entry name" value="Divalent-metal-dependent TIM barrel enzymes"/>
    <property type="match status" value="1"/>
</dbReference>
<dbReference type="InterPro" id="IPR050312">
    <property type="entry name" value="IolE/XylAMocC-like"/>
</dbReference>
<keyword evidence="2" id="KW-0614">Plasmid</keyword>
<dbReference type="KEGG" id="dsc:ABOD76_21725"/>
<dbReference type="AlphaFoldDB" id="A0AAU7UFK2"/>
<accession>A0AAU7UFK2</accession>
<reference evidence="2" key="1">
    <citation type="submission" date="2024-06" db="EMBL/GenBank/DDBJ databases">
        <title>Draft Genome Sequence of Deinococcus sonorensis Type Strain KR-87, a Biofilm Producing Representative of the Genus Deinococcus.</title>
        <authorList>
            <person name="Boren L.S."/>
            <person name="Grosso R.A."/>
            <person name="Hugenberg-Cox A.N."/>
            <person name="Hill J.T.E."/>
            <person name="Albert C.M."/>
            <person name="Tuohy J.M."/>
        </authorList>
    </citation>
    <scope>NUCLEOTIDE SEQUENCE</scope>
    <source>
        <strain evidence="2">KR-87</strain>
        <plasmid evidence="2">pDson02</plasmid>
    </source>
</reference>
<feature type="domain" description="Xylose isomerase-like TIM barrel" evidence="1">
    <location>
        <begin position="23"/>
        <end position="212"/>
    </location>
</feature>
<dbReference type="Pfam" id="PF01261">
    <property type="entry name" value="AP_endonuc_2"/>
    <property type="match status" value="1"/>
</dbReference>
<protein>
    <submittedName>
        <fullName evidence="2">Sugar phosphate isomerase/epimerase</fullName>
    </submittedName>
</protein>
<organism evidence="2">
    <name type="scientific">Deinococcus sonorensis KR-87</name>
    <dbReference type="NCBI Taxonomy" id="694439"/>
    <lineage>
        <taxon>Bacteria</taxon>
        <taxon>Thermotogati</taxon>
        <taxon>Deinococcota</taxon>
        <taxon>Deinococci</taxon>
        <taxon>Deinococcales</taxon>
        <taxon>Deinococcaceae</taxon>
        <taxon>Deinococcus</taxon>
    </lineage>
</organism>
<gene>
    <name evidence="2" type="ORF">ABOD76_21725</name>
</gene>
<sequence length="240" mass="26471">MQNVGLQLYTLRDLFTQDFLGTLDAVAAAGVRVVELTQNWGGLSAEQLRAELDQRQMQAPSAHLPLQSFEDNLAGRVAEMRALGVQHVVYPYHRADSEAEWLALADRMERLAGPLGEQGLTLGYHNHDHELTQQFGGQPVLDLLLERAPSVKAELDVAWIHAGGQDPVAYVQRYADRLPLVHLKDVSRDGDAWQTVALGEGEVPLQAIIAALPAHTQAYYEQDHGGTLDTLHRSVAYLRG</sequence>
<dbReference type="InterPro" id="IPR013022">
    <property type="entry name" value="Xyl_isomerase-like_TIM-brl"/>
</dbReference>
<evidence type="ECO:0000313" key="2">
    <source>
        <dbReference type="EMBL" id="XBV87316.1"/>
    </source>
</evidence>
<dbReference type="GO" id="GO:0016853">
    <property type="term" value="F:isomerase activity"/>
    <property type="evidence" value="ECO:0007669"/>
    <property type="project" value="UniProtKB-KW"/>
</dbReference>
<dbReference type="PANTHER" id="PTHR12110">
    <property type="entry name" value="HYDROXYPYRUVATE ISOMERASE"/>
    <property type="match status" value="1"/>
</dbReference>
<keyword evidence="2" id="KW-0413">Isomerase</keyword>
<dbReference type="RefSeq" id="WP_350245466.1">
    <property type="nucleotide sequence ID" value="NZ_CP158300.1"/>
</dbReference>
<dbReference type="EMBL" id="CP158300">
    <property type="protein sequence ID" value="XBV87316.1"/>
    <property type="molecule type" value="Genomic_DNA"/>
</dbReference>
<dbReference type="SUPFAM" id="SSF51658">
    <property type="entry name" value="Xylose isomerase-like"/>
    <property type="match status" value="1"/>
</dbReference>